<protein>
    <submittedName>
        <fullName evidence="2">Uncharacterized protein</fullName>
    </submittedName>
</protein>
<comment type="caution">
    <text evidence="2">The sequence shown here is derived from an EMBL/GenBank/DDBJ whole genome shotgun (WGS) entry which is preliminary data.</text>
</comment>
<dbReference type="AlphaFoldDB" id="A0A7Y7XVV4"/>
<evidence type="ECO:0000256" key="1">
    <source>
        <dbReference type="SAM" id="Phobius"/>
    </source>
</evidence>
<evidence type="ECO:0000313" key="3">
    <source>
        <dbReference type="Proteomes" id="UP000517547"/>
    </source>
</evidence>
<gene>
    <name evidence="2" type="ORF">HX845_06500</name>
</gene>
<accession>A0A7Y7XVV4</accession>
<organism evidence="2 3">
    <name type="scientific">Pseudomonas gingeri</name>
    <dbReference type="NCBI Taxonomy" id="117681"/>
    <lineage>
        <taxon>Bacteria</taxon>
        <taxon>Pseudomonadati</taxon>
        <taxon>Pseudomonadota</taxon>
        <taxon>Gammaproteobacteria</taxon>
        <taxon>Pseudomonadales</taxon>
        <taxon>Pseudomonadaceae</taxon>
        <taxon>Pseudomonas</taxon>
    </lineage>
</organism>
<evidence type="ECO:0000313" key="2">
    <source>
        <dbReference type="EMBL" id="NWC13278.1"/>
    </source>
</evidence>
<sequence>MGELLDFIFSRSSAFAIFKAGIVLWGVSLLGMSQIGPFLYDKDIDAHADRYKIEWLSGKKLEDTDCNALALNNAECRLAKHKARTLDSGLSLWNNIINNSMIIGKAFVGFSGLIFVLAPFFRDYERNIGA</sequence>
<dbReference type="Proteomes" id="UP000517547">
    <property type="component" value="Unassembled WGS sequence"/>
</dbReference>
<reference evidence="2 3" key="1">
    <citation type="submission" date="2020-04" db="EMBL/GenBank/DDBJ databases">
        <title>Molecular characterization of pseudomonads from Agaricus bisporus reveal novel blotch 2 pathogens in Western Europe.</title>
        <authorList>
            <person name="Taparia T."/>
            <person name="Krijger M."/>
            <person name="Haynes E."/>
            <person name="Elpinstone J.G."/>
            <person name="Noble R."/>
            <person name="Van Der Wolf J."/>
        </authorList>
    </citation>
    <scope>NUCLEOTIDE SEQUENCE [LARGE SCALE GENOMIC DNA]</scope>
    <source>
        <strain evidence="2 3">IPO3738</strain>
    </source>
</reference>
<proteinExistence type="predicted"/>
<feature type="transmembrane region" description="Helical" evidence="1">
    <location>
        <begin position="12"/>
        <end position="32"/>
    </location>
</feature>
<dbReference type="EMBL" id="JACAQE010000002">
    <property type="protein sequence ID" value="NWC13278.1"/>
    <property type="molecule type" value="Genomic_DNA"/>
</dbReference>
<keyword evidence="1" id="KW-0812">Transmembrane</keyword>
<feature type="transmembrane region" description="Helical" evidence="1">
    <location>
        <begin position="102"/>
        <end position="121"/>
    </location>
</feature>
<keyword evidence="1" id="KW-1133">Transmembrane helix</keyword>
<keyword evidence="1" id="KW-0472">Membrane</keyword>
<name>A0A7Y7XVV4_9PSED</name>
<dbReference type="RefSeq" id="WP_146049219.1">
    <property type="nucleotide sequence ID" value="NZ_JACAQE010000002.1"/>
</dbReference>